<keyword evidence="10" id="KW-1185">Reference proteome</keyword>
<dbReference type="Pfam" id="PF02130">
    <property type="entry name" value="YbeY"/>
    <property type="match status" value="1"/>
</dbReference>
<evidence type="ECO:0000313" key="10">
    <source>
        <dbReference type="Proteomes" id="UP001317629"/>
    </source>
</evidence>
<sequence>MNIEIDVNVSADAWEGFDGIETLTRDCVEASLAESGARLVEGCEISVTFCDDAEIHELNAEWRGKDKPTNVLSFPTPGPLSARPLLGDIVIAFETVAREAEEQEKTLREHTAHMVIHGFLHLIGYDHETAAEADEMESLERRIASRLGLRDPYAGEAAGEEDEAGELNEGHVDTI</sequence>
<evidence type="ECO:0000256" key="6">
    <source>
        <dbReference type="ARBA" id="ARBA00022833"/>
    </source>
</evidence>
<keyword evidence="3 7" id="KW-0479">Metal-binding</keyword>
<evidence type="ECO:0000313" key="9">
    <source>
        <dbReference type="EMBL" id="BDV34028.1"/>
    </source>
</evidence>
<evidence type="ECO:0000256" key="1">
    <source>
        <dbReference type="ARBA" id="ARBA00010875"/>
    </source>
</evidence>
<feature type="binding site" evidence="7">
    <location>
        <position position="127"/>
    </location>
    <ligand>
        <name>Zn(2+)</name>
        <dbReference type="ChEBI" id="CHEBI:29105"/>
        <note>catalytic</note>
    </ligand>
</feature>
<dbReference type="InterPro" id="IPR020549">
    <property type="entry name" value="YbeY_CS"/>
</dbReference>
<evidence type="ECO:0000256" key="7">
    <source>
        <dbReference type="HAMAP-Rule" id="MF_00009"/>
    </source>
</evidence>
<comment type="subcellular location">
    <subcellularLocation>
        <location evidence="7">Cytoplasm</location>
    </subcellularLocation>
</comment>
<dbReference type="PANTHER" id="PTHR46986:SF1">
    <property type="entry name" value="ENDORIBONUCLEASE YBEY, CHLOROPLASTIC"/>
    <property type="match status" value="1"/>
</dbReference>
<comment type="cofactor">
    <cofactor evidence="7">
        <name>Zn(2+)</name>
        <dbReference type="ChEBI" id="CHEBI:29105"/>
    </cofactor>
    <text evidence="7">Binds 1 zinc ion.</text>
</comment>
<keyword evidence="7" id="KW-0963">Cytoplasm</keyword>
<protein>
    <recommendedName>
        <fullName evidence="7">Endoribonuclease YbeY</fullName>
        <ecNumber evidence="7">3.1.-.-</ecNumber>
    </recommendedName>
</protein>
<dbReference type="PROSITE" id="PS01306">
    <property type="entry name" value="UPF0054"/>
    <property type="match status" value="1"/>
</dbReference>
<accession>A0ABN6VEU6</accession>
<evidence type="ECO:0000256" key="5">
    <source>
        <dbReference type="ARBA" id="ARBA00022801"/>
    </source>
</evidence>
<keyword evidence="2 7" id="KW-0540">Nuclease</keyword>
<reference evidence="9 10" key="1">
    <citation type="journal article" date="2023" name="Int. J. Syst. Evol. Microbiol.">
        <title>Methylocystis iwaonis sp. nov., a type II methane-oxidizing bacterium from surface soil of a rice paddy field in Japan, and emended description of the genus Methylocystis (ex Whittenbury et al. 1970) Bowman et al. 1993.</title>
        <authorList>
            <person name="Kaise H."/>
            <person name="Sawadogo J.B."/>
            <person name="Alam M.S."/>
            <person name="Ueno C."/>
            <person name="Dianou D."/>
            <person name="Shinjo R."/>
            <person name="Asakawa S."/>
        </authorList>
    </citation>
    <scope>NUCLEOTIDE SEQUENCE [LARGE SCALE GENOMIC DNA]</scope>
    <source>
        <strain evidence="9 10">SS37A-Re</strain>
    </source>
</reference>
<gene>
    <name evidence="7 9" type="primary">ybeY</name>
    <name evidence="9" type="ORF">SS37A_15570</name>
</gene>
<dbReference type="SUPFAM" id="SSF55486">
    <property type="entry name" value="Metalloproteases ('zincins'), catalytic domain"/>
    <property type="match status" value="1"/>
</dbReference>
<evidence type="ECO:0000256" key="4">
    <source>
        <dbReference type="ARBA" id="ARBA00022759"/>
    </source>
</evidence>
<proteinExistence type="inferred from homology"/>
<dbReference type="EMBL" id="AP027142">
    <property type="protein sequence ID" value="BDV34028.1"/>
    <property type="molecule type" value="Genomic_DNA"/>
</dbReference>
<feature type="binding site" evidence="7">
    <location>
        <position position="121"/>
    </location>
    <ligand>
        <name>Zn(2+)</name>
        <dbReference type="ChEBI" id="CHEBI:29105"/>
        <note>catalytic</note>
    </ligand>
</feature>
<comment type="similarity">
    <text evidence="1 7">Belongs to the endoribonuclease YbeY family.</text>
</comment>
<dbReference type="InterPro" id="IPR002036">
    <property type="entry name" value="YbeY"/>
</dbReference>
<dbReference type="PANTHER" id="PTHR46986">
    <property type="entry name" value="ENDORIBONUCLEASE YBEY, CHLOROPLASTIC"/>
    <property type="match status" value="1"/>
</dbReference>
<dbReference type="Proteomes" id="UP001317629">
    <property type="component" value="Chromosome"/>
</dbReference>
<dbReference type="NCBIfam" id="TIGR00043">
    <property type="entry name" value="rRNA maturation RNase YbeY"/>
    <property type="match status" value="1"/>
</dbReference>
<keyword evidence="4 7" id="KW-0255">Endonuclease</keyword>
<dbReference type="HAMAP" id="MF_00009">
    <property type="entry name" value="Endoribonucl_YbeY"/>
    <property type="match status" value="1"/>
</dbReference>
<feature type="region of interest" description="Disordered" evidence="8">
    <location>
        <begin position="154"/>
        <end position="175"/>
    </location>
</feature>
<keyword evidence="6 7" id="KW-0862">Zinc</keyword>
<feature type="binding site" evidence="7">
    <location>
        <position position="117"/>
    </location>
    <ligand>
        <name>Zn(2+)</name>
        <dbReference type="ChEBI" id="CHEBI:29105"/>
        <note>catalytic</note>
    </ligand>
</feature>
<comment type="function">
    <text evidence="7">Single strand-specific metallo-endoribonuclease involved in late-stage 70S ribosome quality control and in maturation of the 3' terminus of the 16S rRNA.</text>
</comment>
<dbReference type="InterPro" id="IPR023091">
    <property type="entry name" value="MetalPrtase_cat_dom_sf_prd"/>
</dbReference>
<name>A0ABN6VEU6_9HYPH</name>
<organism evidence="9 10">
    <name type="scientific">Methylocystis iwaonis</name>
    <dbReference type="NCBI Taxonomy" id="2885079"/>
    <lineage>
        <taxon>Bacteria</taxon>
        <taxon>Pseudomonadati</taxon>
        <taxon>Pseudomonadota</taxon>
        <taxon>Alphaproteobacteria</taxon>
        <taxon>Hyphomicrobiales</taxon>
        <taxon>Methylocystaceae</taxon>
        <taxon>Methylocystis</taxon>
    </lineage>
</organism>
<dbReference type="EC" id="3.1.-.-" evidence="7"/>
<dbReference type="Gene3D" id="3.40.390.30">
    <property type="entry name" value="Metalloproteases ('zincins'), catalytic domain"/>
    <property type="match status" value="1"/>
</dbReference>
<evidence type="ECO:0000256" key="3">
    <source>
        <dbReference type="ARBA" id="ARBA00022723"/>
    </source>
</evidence>
<keyword evidence="5 7" id="KW-0378">Hydrolase</keyword>
<dbReference type="RefSeq" id="WP_281931627.1">
    <property type="nucleotide sequence ID" value="NZ_AP027142.1"/>
</dbReference>
<evidence type="ECO:0000256" key="2">
    <source>
        <dbReference type="ARBA" id="ARBA00022722"/>
    </source>
</evidence>
<evidence type="ECO:0000256" key="8">
    <source>
        <dbReference type="SAM" id="MobiDB-lite"/>
    </source>
</evidence>
<keyword evidence="7" id="KW-0698">rRNA processing</keyword>
<keyword evidence="7" id="KW-0690">Ribosome biogenesis</keyword>